<comment type="caution">
    <text evidence="2">The sequence shown here is derived from an EMBL/GenBank/DDBJ whole genome shotgun (WGS) entry which is preliminary data.</text>
</comment>
<accession>A0ABR3FI46</accession>
<evidence type="ECO:0000313" key="2">
    <source>
        <dbReference type="EMBL" id="KAL0575042.1"/>
    </source>
</evidence>
<proteinExistence type="predicted"/>
<dbReference type="PANTHER" id="PTHR31912:SF34">
    <property type="entry name" value="NOTOCHORD-RELATED PROTEIN"/>
    <property type="match status" value="1"/>
</dbReference>
<dbReference type="PANTHER" id="PTHR31912">
    <property type="entry name" value="IP13529P"/>
    <property type="match status" value="1"/>
</dbReference>
<evidence type="ECO:0000313" key="3">
    <source>
        <dbReference type="Proteomes" id="UP001465976"/>
    </source>
</evidence>
<feature type="region of interest" description="Disordered" evidence="1">
    <location>
        <begin position="1372"/>
        <end position="1467"/>
    </location>
</feature>
<feature type="compositionally biased region" description="Basic and acidic residues" evidence="1">
    <location>
        <begin position="183"/>
        <end position="192"/>
    </location>
</feature>
<feature type="compositionally biased region" description="Pro residues" evidence="1">
    <location>
        <begin position="1446"/>
        <end position="1458"/>
    </location>
</feature>
<keyword evidence="3" id="KW-1185">Reference proteome</keyword>
<gene>
    <name evidence="2" type="ORF">V5O48_006915</name>
</gene>
<feature type="compositionally biased region" description="Basic and acidic residues" evidence="1">
    <location>
        <begin position="746"/>
        <end position="779"/>
    </location>
</feature>
<organism evidence="2 3">
    <name type="scientific">Marasmius crinis-equi</name>
    <dbReference type="NCBI Taxonomy" id="585013"/>
    <lineage>
        <taxon>Eukaryota</taxon>
        <taxon>Fungi</taxon>
        <taxon>Dikarya</taxon>
        <taxon>Basidiomycota</taxon>
        <taxon>Agaricomycotina</taxon>
        <taxon>Agaricomycetes</taxon>
        <taxon>Agaricomycetidae</taxon>
        <taxon>Agaricales</taxon>
        <taxon>Marasmiineae</taxon>
        <taxon>Marasmiaceae</taxon>
        <taxon>Marasmius</taxon>
    </lineage>
</organism>
<feature type="region of interest" description="Disordered" evidence="1">
    <location>
        <begin position="717"/>
        <end position="804"/>
    </location>
</feature>
<feature type="region of interest" description="Disordered" evidence="1">
    <location>
        <begin position="293"/>
        <end position="322"/>
    </location>
</feature>
<feature type="compositionally biased region" description="Basic residues" evidence="1">
    <location>
        <begin position="788"/>
        <end position="801"/>
    </location>
</feature>
<feature type="compositionally biased region" description="Polar residues" evidence="1">
    <location>
        <begin position="1419"/>
        <end position="1442"/>
    </location>
</feature>
<feature type="compositionally biased region" description="Acidic residues" evidence="1">
    <location>
        <begin position="735"/>
        <end position="745"/>
    </location>
</feature>
<protein>
    <submittedName>
        <fullName evidence="2">Uncharacterized protein</fullName>
    </submittedName>
</protein>
<feature type="compositionally biased region" description="Acidic residues" evidence="1">
    <location>
        <begin position="298"/>
        <end position="314"/>
    </location>
</feature>
<name>A0ABR3FI46_9AGAR</name>
<reference evidence="2 3" key="1">
    <citation type="submission" date="2024-02" db="EMBL/GenBank/DDBJ databases">
        <title>A draft genome for the cacao thread blight pathogen Marasmius crinis-equi.</title>
        <authorList>
            <person name="Cohen S.P."/>
            <person name="Baruah I.K."/>
            <person name="Amoako-Attah I."/>
            <person name="Bukari Y."/>
            <person name="Meinhardt L.W."/>
            <person name="Bailey B.A."/>
        </authorList>
    </citation>
    <scope>NUCLEOTIDE SEQUENCE [LARGE SCALE GENOMIC DNA]</scope>
    <source>
        <strain evidence="2 3">GH-76</strain>
    </source>
</reference>
<evidence type="ECO:0000256" key="1">
    <source>
        <dbReference type="SAM" id="MobiDB-lite"/>
    </source>
</evidence>
<dbReference type="Proteomes" id="UP001465976">
    <property type="component" value="Unassembled WGS sequence"/>
</dbReference>
<feature type="region of interest" description="Disordered" evidence="1">
    <location>
        <begin position="183"/>
        <end position="221"/>
    </location>
</feature>
<dbReference type="EMBL" id="JBAHYK010000341">
    <property type="protein sequence ID" value="KAL0575042.1"/>
    <property type="molecule type" value="Genomic_DNA"/>
</dbReference>
<feature type="compositionally biased region" description="Basic residues" evidence="1">
    <location>
        <begin position="1395"/>
        <end position="1413"/>
    </location>
</feature>
<sequence>MDTERSLERYQIRMRLLRHCLFNGVVSNDPKFQPTAAARSLRALTPSNITVIGPFSRPVHLRICTSKETPKSIIGVLHQRRLIAGTNRIHYSVYHSSSQRAPLDPDTCLSDYSVGDLSVLQIRCSLLGGMNTGPYSASTAPDCRFTKSSGKFQAQRPEIWKPLKSQEKYQCAVCPDNPAFESRRITRHEQSTRHQTNLKRWDKDKGRPHPPLSTSTNHHLNVPVSEVLTTVIEEWQEDVAAGQNPYMQATRRSPSPSEMEVDFEAFSGDTSLQVPFSQQQCEQIGSQLLDFMQNDGESSSESDGPPESESEQDDIASPLDQLRAGTVKNVLRPRKVGGEPHRRSLWYPWPDRETCVLDILRHIPRCAFSRKQNEAIHWAMVALNVENLPSSRVMDTIDSELQSLCGIRTIRHEGKLGHVYYTNDLSGIIAQEMSNPQVRRDLHFFPEDSGPLLAEAWQAKRWLEQLDPELTTPMIRIHNQDFYLQEPLMLRDGRFAIPTRWFIRNGQHVGKCHLMEQSGAGWVVDSKLVDIESTKLSLALPSLVDTFRVMGKPDPRHVIGIRDDSGGIAPWEHSRSDLVNEWRIRANGKRVVAFPMWLYCDDTSGNSSKKWNKHNSFLFTPAGLPRRRVHHESNIHFLCTSNIAPPLEMLDGIVEQLIECQEQGILARDSTLNEDVLVIPSVLAMVGDNPMQSEFSCHIGFNGKFFCRVCEVSGNIDTTENDEIPGAPPVRLTQDDDDNDVNVDGDAERADAEPHCAGEDQDKEADVTMGKPRDEEANGEKAAPTKGGAKKGVGKAGGKKVTRPETLAETETRYDNFMKAGTLRTPARTREELQAQFLKASQLRCKTASVNMRTASGIKDTFQAFFSEKLFAATTRKGRTKEAKQAEVAELLASFPEHTTSPVWRIRDLDPHQDTPVEILHVILLGFVKYFWRDAVHRCKKKQEVLIARLAGLDTSGLGIPPVTAETLVRYAGSLTGRDFRVIAQVAPFILNGLMPPENIRVWVALSNLVALVWQPVVRDVDIHVNRVDAAINHFLDVVCLLNLGWFNKPKFHVILHLPVHIRRFGPAILFATEGFESFNAIIRCCSIHSNRHAPSKDIGVAMAKGNRVRHLLSGGHFWLKTEEGSVEWVSRGSGPDSILFKNNFGSRFLGMEDSGFLSDAVEAGSCERIGDITSFAQSKSFTAISSTIIDGILVREDFDIRLPRAILLSNGDRCSLQNWVVWESPDEVRVGRVVEIVQVVGSRASCRGRGDWVLVQEAELGEAHPGYGFPRLTLRDYHYQLFDIAAMKCTVNVQHDCDRMGCTIQRVRQTFEERELGQTKKDVVVHANGPHFVLNLGQMRDASVLDSFRIPPERLNRSNVIHTAVAKYKQVASTQNPAPPPPSSTPCPSTTTCKGRKSRSKSSSTRKPRKTRPPVPDTQVTGASSTTNHQHTPPSLSNAQLPVSRPRPIPRPRPPLPAQEDRSFERDMTALTQAVPISDTFQTHRPHYGQYSYLANTAS</sequence>